<evidence type="ECO:0000256" key="3">
    <source>
        <dbReference type="ARBA" id="ARBA00022748"/>
    </source>
</evidence>
<dbReference type="InterPro" id="IPR036127">
    <property type="entry name" value="CcmE-like_sf"/>
</dbReference>
<gene>
    <name evidence="5" type="ORF">SAMN05216290_0934</name>
</gene>
<dbReference type="RefSeq" id="WP_090257316.1">
    <property type="nucleotide sequence ID" value="NZ_FOIR01000001.1"/>
</dbReference>
<name>A0A1I0N5K0_9BACT</name>
<dbReference type="STRING" id="1267423.SAMN05216290_0934"/>
<dbReference type="Proteomes" id="UP000199437">
    <property type="component" value="Unassembled WGS sequence"/>
</dbReference>
<evidence type="ECO:0000313" key="5">
    <source>
        <dbReference type="EMBL" id="SEV96139.1"/>
    </source>
</evidence>
<keyword evidence="2" id="KW-0479">Metal-binding</keyword>
<dbReference type="EMBL" id="FOIR01000001">
    <property type="protein sequence ID" value="SEV96139.1"/>
    <property type="molecule type" value="Genomic_DNA"/>
</dbReference>
<evidence type="ECO:0000256" key="2">
    <source>
        <dbReference type="ARBA" id="ARBA00022617"/>
    </source>
</evidence>
<dbReference type="GO" id="GO:0005886">
    <property type="term" value="C:plasma membrane"/>
    <property type="evidence" value="ECO:0007669"/>
    <property type="project" value="InterPro"/>
</dbReference>
<accession>A0A1I0N5K0</accession>
<sequence>MKKSNIIGLIVIAIAVAVILSTRQSASSYVTFDEAYAMSTNGDAGSIHVVGELKKSSNGEIVGVNPSSDRLSVEFILVDDNHKEQKVFLNQPMPSDLLKSDKVVVIGGYHNDKFVADKVLLKCPSKYEETSL</sequence>
<dbReference type="OrthoDB" id="1524250at2"/>
<evidence type="ECO:0000313" key="6">
    <source>
        <dbReference type="Proteomes" id="UP000199437"/>
    </source>
</evidence>
<dbReference type="GO" id="GO:0017004">
    <property type="term" value="P:cytochrome complex assembly"/>
    <property type="evidence" value="ECO:0007669"/>
    <property type="project" value="UniProtKB-KW"/>
</dbReference>
<dbReference type="Gene3D" id="2.40.50.140">
    <property type="entry name" value="Nucleic acid-binding proteins"/>
    <property type="match status" value="1"/>
</dbReference>
<evidence type="ECO:0000256" key="1">
    <source>
        <dbReference type="ARBA" id="ARBA00004370"/>
    </source>
</evidence>
<dbReference type="GeneID" id="99985672"/>
<keyword evidence="2" id="KW-0349">Heme</keyword>
<keyword evidence="2" id="KW-0408">Iron</keyword>
<keyword evidence="6" id="KW-1185">Reference proteome</keyword>
<dbReference type="Pfam" id="PF03100">
    <property type="entry name" value="CcmE"/>
    <property type="match status" value="1"/>
</dbReference>
<keyword evidence="3" id="KW-0201">Cytochrome c-type biogenesis</keyword>
<dbReference type="InterPro" id="IPR004329">
    <property type="entry name" value="CcmE"/>
</dbReference>
<dbReference type="InterPro" id="IPR012340">
    <property type="entry name" value="NA-bd_OB-fold"/>
</dbReference>
<evidence type="ECO:0000256" key="4">
    <source>
        <dbReference type="ARBA" id="ARBA00023136"/>
    </source>
</evidence>
<proteinExistence type="predicted"/>
<dbReference type="AlphaFoldDB" id="A0A1I0N5K0"/>
<protein>
    <submittedName>
        <fullName evidence="5">Cytochrome c-type biogenesis protein CcmE</fullName>
    </submittedName>
</protein>
<dbReference type="GO" id="GO:0017003">
    <property type="term" value="P:protein-heme linkage"/>
    <property type="evidence" value="ECO:0007669"/>
    <property type="project" value="InterPro"/>
</dbReference>
<keyword evidence="4" id="KW-0472">Membrane</keyword>
<reference evidence="6" key="1">
    <citation type="submission" date="2016-10" db="EMBL/GenBank/DDBJ databases">
        <authorList>
            <person name="Varghese N."/>
            <person name="Submissions S."/>
        </authorList>
    </citation>
    <scope>NUCLEOTIDE SEQUENCE [LARGE SCALE GENOMIC DNA]</scope>
    <source>
        <strain evidence="6">CGMCC 1.12402</strain>
    </source>
</reference>
<organism evidence="5 6">
    <name type="scientific">Roseivirga pacifica</name>
    <dbReference type="NCBI Taxonomy" id="1267423"/>
    <lineage>
        <taxon>Bacteria</taxon>
        <taxon>Pseudomonadati</taxon>
        <taxon>Bacteroidota</taxon>
        <taxon>Cytophagia</taxon>
        <taxon>Cytophagales</taxon>
        <taxon>Roseivirgaceae</taxon>
        <taxon>Roseivirga</taxon>
    </lineage>
</organism>
<comment type="subcellular location">
    <subcellularLocation>
        <location evidence="1">Membrane</location>
    </subcellularLocation>
</comment>
<dbReference type="SUPFAM" id="SSF82093">
    <property type="entry name" value="Heme chaperone CcmE"/>
    <property type="match status" value="1"/>
</dbReference>
<dbReference type="GO" id="GO:0020037">
    <property type="term" value="F:heme binding"/>
    <property type="evidence" value="ECO:0007669"/>
    <property type="project" value="InterPro"/>
</dbReference>